<evidence type="ECO:0000313" key="2">
    <source>
        <dbReference type="Proteomes" id="UP000219252"/>
    </source>
</evidence>
<keyword evidence="2" id="KW-1185">Reference proteome</keyword>
<evidence type="ECO:0008006" key="3">
    <source>
        <dbReference type="Google" id="ProtNLM"/>
    </source>
</evidence>
<proteinExistence type="predicted"/>
<dbReference type="Gene3D" id="3.40.50.300">
    <property type="entry name" value="P-loop containing nucleotide triphosphate hydrolases"/>
    <property type="match status" value="1"/>
</dbReference>
<accession>A0A285UT11</accession>
<dbReference type="SUPFAM" id="SSF52540">
    <property type="entry name" value="P-loop containing nucleoside triphosphate hydrolases"/>
    <property type="match status" value="1"/>
</dbReference>
<organism evidence="1 2">
    <name type="scientific">Ureibacillus acetophenoni</name>
    <dbReference type="NCBI Taxonomy" id="614649"/>
    <lineage>
        <taxon>Bacteria</taxon>
        <taxon>Bacillati</taxon>
        <taxon>Bacillota</taxon>
        <taxon>Bacilli</taxon>
        <taxon>Bacillales</taxon>
        <taxon>Caryophanaceae</taxon>
        <taxon>Ureibacillus</taxon>
    </lineage>
</organism>
<dbReference type="InterPro" id="IPR027417">
    <property type="entry name" value="P-loop_NTPase"/>
</dbReference>
<name>A0A285UT11_9BACL</name>
<gene>
    <name evidence="1" type="ORF">SAMN05877842_11760</name>
</gene>
<dbReference type="OrthoDB" id="9788481at2"/>
<evidence type="ECO:0000313" key="1">
    <source>
        <dbReference type="EMBL" id="SOC43826.1"/>
    </source>
</evidence>
<dbReference type="AlphaFoldDB" id="A0A285UT11"/>
<protein>
    <recommendedName>
        <fullName evidence="3">2-phosphoglycerate kinase</fullName>
    </recommendedName>
</protein>
<dbReference type="RefSeq" id="WP_097150942.1">
    <property type="nucleotide sequence ID" value="NZ_OBQC01000017.1"/>
</dbReference>
<dbReference type="Proteomes" id="UP000219252">
    <property type="component" value="Unassembled WGS sequence"/>
</dbReference>
<dbReference type="EMBL" id="OBQC01000017">
    <property type="protein sequence ID" value="SOC43826.1"/>
    <property type="molecule type" value="Genomic_DNA"/>
</dbReference>
<reference evidence="2" key="1">
    <citation type="submission" date="2017-08" db="EMBL/GenBank/DDBJ databases">
        <authorList>
            <person name="Varghese N."/>
            <person name="Submissions S."/>
        </authorList>
    </citation>
    <scope>NUCLEOTIDE SEQUENCE [LARGE SCALE GENOMIC DNA]</scope>
    <source>
        <strain evidence="2">JC23</strain>
    </source>
</reference>
<sequence length="188" mass="21986">MIILISAVGSTGKTLMAQKLLEKYHIPYLSIDHLKMGLYRGDKNCGFTPMDSNEVIGDKIWPILKGLIMTNIENKQHIIIEGCYILPHYLKDFDINYSEKIVPVFLGFSTNYIKENFESKIVQHRNAIEQRSWPEDRSIDKLIKEHEEFKAICLESGVKYFEIDEDYDNEVITVYNYIEAEKRRMDAL</sequence>